<dbReference type="EMBL" id="CP011546">
    <property type="protein sequence ID" value="AKK11267.1"/>
    <property type="molecule type" value="Genomic_DNA"/>
</dbReference>
<reference evidence="3" key="2">
    <citation type="submission" date="2015-05" db="EMBL/GenBank/DDBJ databases">
        <title>Complete genome sequence of Corynebacterium uterequi DSM 45634, isolated from the uterus of a maiden mare.</title>
        <authorList>
            <person name="Ruckert C."/>
            <person name="Albersmeier A."/>
            <person name="Winkler A."/>
            <person name="Tauch A."/>
        </authorList>
    </citation>
    <scope>NUCLEOTIDE SEQUENCE [LARGE SCALE GENOMIC DNA]</scope>
    <source>
        <strain evidence="3">DSM 45634</strain>
    </source>
</reference>
<keyword evidence="1" id="KW-1133">Transmembrane helix</keyword>
<dbReference type="AlphaFoldDB" id="A0A0G3HJI0"/>
<dbReference type="RefSeq" id="WP_047259713.1">
    <property type="nucleotide sequence ID" value="NZ_CP011546.1"/>
</dbReference>
<protein>
    <submittedName>
        <fullName evidence="2">Uncharacterized protein</fullName>
    </submittedName>
</protein>
<feature type="transmembrane region" description="Helical" evidence="1">
    <location>
        <begin position="69"/>
        <end position="87"/>
    </location>
</feature>
<dbReference type="Proteomes" id="UP000035548">
    <property type="component" value="Chromosome"/>
</dbReference>
<keyword evidence="1" id="KW-0472">Membrane</keyword>
<keyword evidence="1" id="KW-0812">Transmembrane</keyword>
<organism evidence="2 3">
    <name type="scientific">Corynebacterium uterequi</name>
    <dbReference type="NCBI Taxonomy" id="1072256"/>
    <lineage>
        <taxon>Bacteria</taxon>
        <taxon>Bacillati</taxon>
        <taxon>Actinomycetota</taxon>
        <taxon>Actinomycetes</taxon>
        <taxon>Mycobacteriales</taxon>
        <taxon>Corynebacteriaceae</taxon>
        <taxon>Corynebacterium</taxon>
    </lineage>
</organism>
<keyword evidence="3" id="KW-1185">Reference proteome</keyword>
<dbReference type="STRING" id="1072256.CUTER_06390"/>
<reference evidence="2 3" key="1">
    <citation type="journal article" date="2015" name="Genome Announc.">
        <title>Virulence Factor Genes Detected in the Complete Genome Sequence of Corynebacterium uterequi DSM 45634, Isolated from the Uterus of a Maiden Mare.</title>
        <authorList>
            <person name="Ruckert C."/>
            <person name="Kriete M."/>
            <person name="Jaenicke S."/>
            <person name="Winkler A."/>
            <person name="Tauch A."/>
        </authorList>
    </citation>
    <scope>NUCLEOTIDE SEQUENCE [LARGE SCALE GENOMIC DNA]</scope>
    <source>
        <strain evidence="2 3">DSM 45634</strain>
    </source>
</reference>
<accession>A0A0G3HJI0</accession>
<gene>
    <name evidence="2" type="ORF">CUTER_06390</name>
</gene>
<evidence type="ECO:0000313" key="2">
    <source>
        <dbReference type="EMBL" id="AKK11267.1"/>
    </source>
</evidence>
<feature type="transmembrane region" description="Helical" evidence="1">
    <location>
        <begin position="46"/>
        <end position="63"/>
    </location>
</feature>
<proteinExistence type="predicted"/>
<dbReference type="PATRIC" id="fig|1072256.5.peg.1262"/>
<name>A0A0G3HJI0_9CORY</name>
<feature type="transmembrane region" description="Helical" evidence="1">
    <location>
        <begin position="99"/>
        <end position="128"/>
    </location>
</feature>
<sequence length="161" mass="16554">MSNPYPDYNPNDAAPGYAGASSGSYQPYGAAPQPYTDSYQSPETNGMAIAALVVSIIAVLLMLSVIGTVLAPVVGLIGIVLAIIAIVKARSIVGPGRRMAMSITSLVLSTLVTVVVVCIGVLFVTVFVNTGVMDCMGIQNPDELNQCIEDAMASLDTTAAA</sequence>
<evidence type="ECO:0000313" key="3">
    <source>
        <dbReference type="Proteomes" id="UP000035548"/>
    </source>
</evidence>
<evidence type="ECO:0000256" key="1">
    <source>
        <dbReference type="SAM" id="Phobius"/>
    </source>
</evidence>
<dbReference type="KEGG" id="cut:CUTER_06390"/>